<feature type="transmembrane region" description="Helical" evidence="7">
    <location>
        <begin position="43"/>
        <end position="65"/>
    </location>
</feature>
<evidence type="ECO:0000256" key="1">
    <source>
        <dbReference type="ARBA" id="ARBA00004141"/>
    </source>
</evidence>
<feature type="transmembrane region" description="Helical" evidence="7">
    <location>
        <begin position="411"/>
        <end position="429"/>
    </location>
</feature>
<feature type="transmembrane region" description="Helical" evidence="7">
    <location>
        <begin position="441"/>
        <end position="460"/>
    </location>
</feature>
<dbReference type="GO" id="GO:0015144">
    <property type="term" value="F:carbohydrate transmembrane transporter activity"/>
    <property type="evidence" value="ECO:0007669"/>
    <property type="project" value="InterPro"/>
</dbReference>
<feature type="transmembrane region" description="Helical" evidence="7">
    <location>
        <begin position="331"/>
        <end position="352"/>
    </location>
</feature>
<evidence type="ECO:0000256" key="7">
    <source>
        <dbReference type="SAM" id="Phobius"/>
    </source>
</evidence>
<feature type="transmembrane region" description="Helical" evidence="7">
    <location>
        <begin position="103"/>
        <end position="121"/>
    </location>
</feature>
<gene>
    <name evidence="8" type="ORF">DBRI00130_LOCUS17173</name>
    <name evidence="9" type="ORF">DBRI00130_LOCUS17175</name>
</gene>
<feature type="transmembrane region" description="Helical" evidence="7">
    <location>
        <begin position="71"/>
        <end position="91"/>
    </location>
</feature>
<sequence>MREVLEECSSSCGFVAAFISCLCFGSFCVPMKSEAARKLDVDPLVFQTYKTFMCFISSFVVLLLGVEKLTFTPWGIVSGLFWVPGGVAHVCGVRTAGLAISQGTSSSIIVLVAFSWGIFVFEERVKSVAGACFAVCMMIVGIVGMSYFSSHDDESNLEKKVDFKRKSPEFKISIPAAVSRAMDAVSSWTAQSACSDEAAELTTDSFDSTHDLELCKGAKAKQIVRQLSSRALSVVSSDDDKDDATDADADSSPAALQPSRSHDEIDPSKRLRLQKGNGTYAIVSAAAYYLRKHCNIHISIRQMGLVFSAAGAVWGGSILVPLHFAGRTTKGLSYVFSFAVGATLVNLALWALRYNYLLKQHKHSHLAAYHSLPAFHFKAMALPGALSGLLYSVGNICSILSVTYLGEGVGYSMTQSAMLVSGLWGIFWFKEITSLHSIRGWMASASLAIAGILLLSYNHMPPLPKVVLKH</sequence>
<dbReference type="GO" id="GO:0016020">
    <property type="term" value="C:membrane"/>
    <property type="evidence" value="ECO:0007669"/>
    <property type="project" value="UniProtKB-SubCell"/>
</dbReference>
<keyword evidence="5 7" id="KW-0472">Membrane</keyword>
<dbReference type="AlphaFoldDB" id="A0A6V2G417"/>
<feature type="transmembrane region" description="Helical" evidence="7">
    <location>
        <begin position="127"/>
        <end position="148"/>
    </location>
</feature>
<name>A0A6V2G417_9STRA</name>
<feature type="transmembrane region" description="Helical" evidence="7">
    <location>
        <begin position="385"/>
        <end position="405"/>
    </location>
</feature>
<evidence type="ECO:0000256" key="2">
    <source>
        <dbReference type="ARBA" id="ARBA00005731"/>
    </source>
</evidence>
<evidence type="ECO:0000313" key="8">
    <source>
        <dbReference type="EMBL" id="CAE4611581.1"/>
    </source>
</evidence>
<dbReference type="EMBL" id="HBNS01021669">
    <property type="protein sequence ID" value="CAE4611584.1"/>
    <property type="molecule type" value="Transcribed_RNA"/>
</dbReference>
<evidence type="ECO:0000256" key="4">
    <source>
        <dbReference type="ARBA" id="ARBA00022989"/>
    </source>
</evidence>
<organism evidence="8">
    <name type="scientific">Ditylum brightwellii</name>
    <dbReference type="NCBI Taxonomy" id="49249"/>
    <lineage>
        <taxon>Eukaryota</taxon>
        <taxon>Sar</taxon>
        <taxon>Stramenopiles</taxon>
        <taxon>Ochrophyta</taxon>
        <taxon>Bacillariophyta</taxon>
        <taxon>Mediophyceae</taxon>
        <taxon>Lithodesmiophycidae</taxon>
        <taxon>Lithodesmiales</taxon>
        <taxon>Lithodesmiaceae</taxon>
        <taxon>Ditylum</taxon>
    </lineage>
</organism>
<reference evidence="8" key="1">
    <citation type="submission" date="2021-01" db="EMBL/GenBank/DDBJ databases">
        <authorList>
            <person name="Corre E."/>
            <person name="Pelletier E."/>
            <person name="Niang G."/>
            <person name="Scheremetjew M."/>
            <person name="Finn R."/>
            <person name="Kale V."/>
            <person name="Holt S."/>
            <person name="Cochrane G."/>
            <person name="Meng A."/>
            <person name="Brown T."/>
            <person name="Cohen L."/>
        </authorList>
    </citation>
    <scope>NUCLEOTIDE SEQUENCE</scope>
    <source>
        <strain evidence="8">GSO104</strain>
    </source>
</reference>
<comment type="subcellular location">
    <subcellularLocation>
        <location evidence="1">Membrane</location>
        <topology evidence="1">Multi-pass membrane protein</topology>
    </subcellularLocation>
</comment>
<evidence type="ECO:0000256" key="3">
    <source>
        <dbReference type="ARBA" id="ARBA00022692"/>
    </source>
</evidence>
<dbReference type="PANTHER" id="PTHR16119:SF17">
    <property type="entry name" value="TRANSMEMBRANE PROTEIN 144"/>
    <property type="match status" value="1"/>
</dbReference>
<evidence type="ECO:0000256" key="6">
    <source>
        <dbReference type="SAM" id="MobiDB-lite"/>
    </source>
</evidence>
<feature type="compositionally biased region" description="Acidic residues" evidence="6">
    <location>
        <begin position="237"/>
        <end position="249"/>
    </location>
</feature>
<feature type="compositionally biased region" description="Low complexity" evidence="6">
    <location>
        <begin position="250"/>
        <end position="259"/>
    </location>
</feature>
<feature type="region of interest" description="Disordered" evidence="6">
    <location>
        <begin position="235"/>
        <end position="267"/>
    </location>
</feature>
<dbReference type="Pfam" id="PF07857">
    <property type="entry name" value="TMEM144"/>
    <property type="match status" value="2"/>
</dbReference>
<dbReference type="EMBL" id="HBNS01021667">
    <property type="protein sequence ID" value="CAE4611581.1"/>
    <property type="molecule type" value="Transcribed_RNA"/>
</dbReference>
<dbReference type="InterPro" id="IPR010651">
    <property type="entry name" value="Sugar_transport"/>
</dbReference>
<accession>A0A6V2G417</accession>
<evidence type="ECO:0000256" key="5">
    <source>
        <dbReference type="ARBA" id="ARBA00023136"/>
    </source>
</evidence>
<comment type="similarity">
    <text evidence="2">Belongs to the TMEM144 family.</text>
</comment>
<feature type="transmembrane region" description="Helical" evidence="7">
    <location>
        <begin position="305"/>
        <end position="325"/>
    </location>
</feature>
<evidence type="ECO:0000313" key="9">
    <source>
        <dbReference type="EMBL" id="CAE4611584.1"/>
    </source>
</evidence>
<dbReference type="InterPro" id="IPR012435">
    <property type="entry name" value="TMEM144"/>
</dbReference>
<keyword evidence="4 7" id="KW-1133">Transmembrane helix</keyword>
<evidence type="ECO:0008006" key="10">
    <source>
        <dbReference type="Google" id="ProtNLM"/>
    </source>
</evidence>
<proteinExistence type="inferred from homology"/>
<dbReference type="PROSITE" id="PS51257">
    <property type="entry name" value="PROKAR_LIPOPROTEIN"/>
    <property type="match status" value="1"/>
</dbReference>
<keyword evidence="3 7" id="KW-0812">Transmembrane</keyword>
<protein>
    <recommendedName>
        <fullName evidence="10">EamA domain-containing protein</fullName>
    </recommendedName>
</protein>
<feature type="transmembrane region" description="Helical" evidence="7">
    <location>
        <begin position="12"/>
        <end position="31"/>
    </location>
</feature>
<dbReference type="PANTHER" id="PTHR16119">
    <property type="entry name" value="TRANSMEMBRANE PROTEIN 144"/>
    <property type="match status" value="1"/>
</dbReference>